<dbReference type="Proteomes" id="UP000499080">
    <property type="component" value="Unassembled WGS sequence"/>
</dbReference>
<dbReference type="OrthoDB" id="6628920at2759"/>
<keyword evidence="2" id="KW-1185">Reference proteome</keyword>
<evidence type="ECO:0000313" key="2">
    <source>
        <dbReference type="Proteomes" id="UP000499080"/>
    </source>
</evidence>
<proteinExistence type="predicted"/>
<protein>
    <submittedName>
        <fullName evidence="1">Uncharacterized protein</fullName>
    </submittedName>
</protein>
<sequence length="106" mass="12513">MRIIVVSKQISHNYSAYTRTSDKKDPLSDNLIRRWLSTISGNLAAFYTEREWKTEHLQKMLIASRNDLPRSPRINTRQQACSCICPHTTIWNFLHNRLHLNAYKMP</sequence>
<reference evidence="1 2" key="1">
    <citation type="journal article" date="2019" name="Sci. Rep.">
        <title>Orb-weaving spider Araneus ventricosus genome elucidates the spidroin gene catalogue.</title>
        <authorList>
            <person name="Kono N."/>
            <person name="Nakamura H."/>
            <person name="Ohtoshi R."/>
            <person name="Moran D.A.P."/>
            <person name="Shinohara A."/>
            <person name="Yoshida Y."/>
            <person name="Fujiwara M."/>
            <person name="Mori M."/>
            <person name="Tomita M."/>
            <person name="Arakawa K."/>
        </authorList>
    </citation>
    <scope>NUCLEOTIDE SEQUENCE [LARGE SCALE GENOMIC DNA]</scope>
</reference>
<gene>
    <name evidence="1" type="ORF">AVEN_190030_1</name>
</gene>
<dbReference type="AlphaFoldDB" id="A0A4Y2KWA5"/>
<comment type="caution">
    <text evidence="1">The sequence shown here is derived from an EMBL/GenBank/DDBJ whole genome shotgun (WGS) entry which is preliminary data.</text>
</comment>
<dbReference type="EMBL" id="BGPR01004987">
    <property type="protein sequence ID" value="GBN05646.1"/>
    <property type="molecule type" value="Genomic_DNA"/>
</dbReference>
<name>A0A4Y2KWA5_ARAVE</name>
<organism evidence="1 2">
    <name type="scientific">Araneus ventricosus</name>
    <name type="common">Orbweaver spider</name>
    <name type="synonym">Epeira ventricosa</name>
    <dbReference type="NCBI Taxonomy" id="182803"/>
    <lineage>
        <taxon>Eukaryota</taxon>
        <taxon>Metazoa</taxon>
        <taxon>Ecdysozoa</taxon>
        <taxon>Arthropoda</taxon>
        <taxon>Chelicerata</taxon>
        <taxon>Arachnida</taxon>
        <taxon>Araneae</taxon>
        <taxon>Araneomorphae</taxon>
        <taxon>Entelegynae</taxon>
        <taxon>Araneoidea</taxon>
        <taxon>Araneidae</taxon>
        <taxon>Araneus</taxon>
    </lineage>
</organism>
<accession>A0A4Y2KWA5</accession>
<evidence type="ECO:0000313" key="1">
    <source>
        <dbReference type="EMBL" id="GBN05646.1"/>
    </source>
</evidence>